<reference evidence="1 2" key="1">
    <citation type="journal article" date="2016" name="Mol. Biol. Evol.">
        <title>Comparative Genomics of Early-Diverging Mushroom-Forming Fungi Provides Insights into the Origins of Lignocellulose Decay Capabilities.</title>
        <authorList>
            <person name="Nagy L.G."/>
            <person name="Riley R."/>
            <person name="Tritt A."/>
            <person name="Adam C."/>
            <person name="Daum C."/>
            <person name="Floudas D."/>
            <person name="Sun H."/>
            <person name="Yadav J.S."/>
            <person name="Pangilinan J."/>
            <person name="Larsson K.H."/>
            <person name="Matsuura K."/>
            <person name="Barry K."/>
            <person name="Labutti K."/>
            <person name="Kuo R."/>
            <person name="Ohm R.A."/>
            <person name="Bhattacharya S.S."/>
            <person name="Shirouzu T."/>
            <person name="Yoshinaga Y."/>
            <person name="Martin F.M."/>
            <person name="Grigoriev I.V."/>
            <person name="Hibbett D.S."/>
        </authorList>
    </citation>
    <scope>NUCLEOTIDE SEQUENCE [LARGE SCALE GENOMIC DNA]</scope>
    <source>
        <strain evidence="1 2">93-53</strain>
    </source>
</reference>
<name>A0A165CS32_9APHY</name>
<dbReference type="Proteomes" id="UP000076871">
    <property type="component" value="Unassembled WGS sequence"/>
</dbReference>
<evidence type="ECO:0000313" key="1">
    <source>
        <dbReference type="EMBL" id="KZT03340.1"/>
    </source>
</evidence>
<organism evidence="1 2">
    <name type="scientific">Laetiporus sulphureus 93-53</name>
    <dbReference type="NCBI Taxonomy" id="1314785"/>
    <lineage>
        <taxon>Eukaryota</taxon>
        <taxon>Fungi</taxon>
        <taxon>Dikarya</taxon>
        <taxon>Basidiomycota</taxon>
        <taxon>Agaricomycotina</taxon>
        <taxon>Agaricomycetes</taxon>
        <taxon>Polyporales</taxon>
        <taxon>Laetiporus</taxon>
    </lineage>
</organism>
<sequence length="95" mass="10767">MWERIRQAGRKGGDGASGFAGRRLSYACIAFSTHLSTLRARSRAWSVLRGYTLCCRVSGTRFTYAPIGPRSRCARRSITYLGIAKRLRERLRRLA</sequence>
<dbReference type="GeneID" id="63819253"/>
<keyword evidence="2" id="KW-1185">Reference proteome</keyword>
<proteinExistence type="predicted"/>
<accession>A0A165CS32</accession>
<dbReference type="AlphaFoldDB" id="A0A165CS32"/>
<protein>
    <submittedName>
        <fullName evidence="1">Uncharacterized protein</fullName>
    </submittedName>
</protein>
<evidence type="ECO:0000313" key="2">
    <source>
        <dbReference type="Proteomes" id="UP000076871"/>
    </source>
</evidence>
<dbReference type="RefSeq" id="XP_040761080.1">
    <property type="nucleotide sequence ID" value="XM_040902222.1"/>
</dbReference>
<dbReference type="EMBL" id="KV427645">
    <property type="protein sequence ID" value="KZT03340.1"/>
    <property type="molecule type" value="Genomic_DNA"/>
</dbReference>
<gene>
    <name evidence="1" type="ORF">LAESUDRAFT_374173</name>
</gene>
<dbReference type="InParanoid" id="A0A165CS32"/>